<dbReference type="EMBL" id="QOCE01000047">
    <property type="protein sequence ID" value="RBW50741.1"/>
    <property type="molecule type" value="Genomic_DNA"/>
</dbReference>
<organism evidence="3 4">
    <name type="scientific">Phaeobacter gallaeciensis</name>
    <dbReference type="NCBI Taxonomy" id="60890"/>
    <lineage>
        <taxon>Bacteria</taxon>
        <taxon>Pseudomonadati</taxon>
        <taxon>Pseudomonadota</taxon>
        <taxon>Alphaproteobacteria</taxon>
        <taxon>Rhodobacterales</taxon>
        <taxon>Roseobacteraceae</taxon>
        <taxon>Phaeobacter</taxon>
    </lineage>
</organism>
<feature type="region of interest" description="Disordered" evidence="1">
    <location>
        <begin position="114"/>
        <end position="141"/>
    </location>
</feature>
<feature type="transmembrane region" description="Helical" evidence="2">
    <location>
        <begin position="21"/>
        <end position="42"/>
    </location>
</feature>
<comment type="caution">
    <text evidence="3">The sequence shown here is derived from an EMBL/GenBank/DDBJ whole genome shotgun (WGS) entry which is preliminary data.</text>
</comment>
<feature type="compositionally biased region" description="Basic residues" evidence="1">
    <location>
        <begin position="131"/>
        <end position="141"/>
    </location>
</feature>
<reference evidence="3 4" key="1">
    <citation type="submission" date="2018-07" db="EMBL/GenBank/DDBJ databases">
        <title>Modular assembly of carbohydrate-degrading microbial communities in the ocean.</title>
        <authorList>
            <person name="Enke T.N."/>
            <person name="Datta M.S."/>
            <person name="Schwartzman J.A."/>
            <person name="Cermak N."/>
            <person name="Schmitz D.A."/>
            <person name="Barrere J."/>
            <person name="Cordero O.X."/>
        </authorList>
    </citation>
    <scope>NUCLEOTIDE SEQUENCE [LARGE SCALE GENOMIC DNA]</scope>
    <source>
        <strain evidence="3 4">C3M10</strain>
    </source>
</reference>
<keyword evidence="2" id="KW-1133">Transmembrane helix</keyword>
<protein>
    <submittedName>
        <fullName evidence="3">Uncharacterized protein</fullName>
    </submittedName>
</protein>
<name>A0A366WPG0_9RHOB</name>
<accession>A0A366WPG0</accession>
<feature type="region of interest" description="Disordered" evidence="1">
    <location>
        <begin position="62"/>
        <end position="84"/>
    </location>
</feature>
<keyword evidence="2" id="KW-0812">Transmembrane</keyword>
<dbReference type="RefSeq" id="WP_113825174.1">
    <property type="nucleotide sequence ID" value="NZ_QOCE01000047.1"/>
</dbReference>
<keyword evidence="2" id="KW-0472">Membrane</keyword>
<evidence type="ECO:0000256" key="2">
    <source>
        <dbReference type="SAM" id="Phobius"/>
    </source>
</evidence>
<proteinExistence type="predicted"/>
<evidence type="ECO:0000313" key="3">
    <source>
        <dbReference type="EMBL" id="RBW50741.1"/>
    </source>
</evidence>
<sequence>MTQTDVSLSAELRPTRHRPHALRYMHMTLMTICGLLIAVIALSHPKVSGYLMAMQGAEVKTPLPPVDQNPELRSQKEIPESTPPLIVTLNEDPGSTSIGKLFGFLDSEAEQAAVEQTAPPTISAMPQSRIPVRRGASKPGN</sequence>
<evidence type="ECO:0000313" key="4">
    <source>
        <dbReference type="Proteomes" id="UP000252706"/>
    </source>
</evidence>
<dbReference type="AlphaFoldDB" id="A0A366WPG0"/>
<dbReference type="Proteomes" id="UP000252706">
    <property type="component" value="Unassembled WGS sequence"/>
</dbReference>
<evidence type="ECO:0000256" key="1">
    <source>
        <dbReference type="SAM" id="MobiDB-lite"/>
    </source>
</evidence>
<gene>
    <name evidence="3" type="ORF">DS909_19465</name>
</gene>